<dbReference type="Gene3D" id="3.30.70.940">
    <property type="entry name" value="NusG, N-terminal domain"/>
    <property type="match status" value="1"/>
</dbReference>
<proteinExistence type="predicted"/>
<feature type="domain" description="NusG-like N-terminal" evidence="2">
    <location>
        <begin position="13"/>
        <end position="67"/>
    </location>
</feature>
<dbReference type="Pfam" id="PF02357">
    <property type="entry name" value="NusG"/>
    <property type="match status" value="1"/>
</dbReference>
<dbReference type="EMBL" id="JABAEW010000039">
    <property type="protein sequence ID" value="NMD88171.1"/>
    <property type="molecule type" value="Genomic_DNA"/>
</dbReference>
<evidence type="ECO:0000313" key="4">
    <source>
        <dbReference type="Proteomes" id="UP000576225"/>
    </source>
</evidence>
<evidence type="ECO:0000256" key="1">
    <source>
        <dbReference type="ARBA" id="ARBA00023163"/>
    </source>
</evidence>
<dbReference type="OrthoDB" id="9790639at2"/>
<dbReference type="SUPFAM" id="SSF50104">
    <property type="entry name" value="Translation proteins SH3-like domain"/>
    <property type="match status" value="1"/>
</dbReference>
<dbReference type="SUPFAM" id="SSF82679">
    <property type="entry name" value="N-utilization substance G protein NusG, N-terminal domain"/>
    <property type="match status" value="1"/>
</dbReference>
<dbReference type="InterPro" id="IPR006645">
    <property type="entry name" value="NGN-like_dom"/>
</dbReference>
<dbReference type="InterPro" id="IPR008991">
    <property type="entry name" value="Translation_prot_SH3-like_sf"/>
</dbReference>
<gene>
    <name evidence="3" type="ORF">HF882_16420</name>
</gene>
<protein>
    <recommendedName>
        <fullName evidence="2">NusG-like N-terminal domain-containing protein</fullName>
    </recommendedName>
</protein>
<evidence type="ECO:0000313" key="3">
    <source>
        <dbReference type="EMBL" id="NMD88171.1"/>
    </source>
</evidence>
<dbReference type="InterPro" id="IPR036735">
    <property type="entry name" value="NGN_dom_sf"/>
</dbReference>
<sequence>MDKIDIVKQPERHWGYAYLHPRTEKMVAQKLRNAGIACYLPVVPRAYMMHSTKVITEVPMFPGYLFLCLGRFEAADLKIREKKIVKIDLQFDEGREALLIDELHTLQRCEALAKTEPILINPGIRHGDKVLITSGSLAGLVTEVVRRDDAHDAIIVNVTLLGQHIEYRLPAEKLKKLTE</sequence>
<keyword evidence="1" id="KW-0804">Transcription</keyword>
<organism evidence="3 4">
    <name type="scientific">Victivallis vadensis</name>
    <dbReference type="NCBI Taxonomy" id="172901"/>
    <lineage>
        <taxon>Bacteria</taxon>
        <taxon>Pseudomonadati</taxon>
        <taxon>Lentisphaerota</taxon>
        <taxon>Lentisphaeria</taxon>
        <taxon>Victivallales</taxon>
        <taxon>Victivallaceae</taxon>
        <taxon>Victivallis</taxon>
    </lineage>
</organism>
<evidence type="ECO:0000259" key="2">
    <source>
        <dbReference type="Pfam" id="PF02357"/>
    </source>
</evidence>
<dbReference type="AlphaFoldDB" id="A0A848AZ42"/>
<dbReference type="GeneID" id="78296745"/>
<dbReference type="Proteomes" id="UP000576225">
    <property type="component" value="Unassembled WGS sequence"/>
</dbReference>
<name>A0A848AZ42_9BACT</name>
<dbReference type="RefSeq" id="WP_116885474.1">
    <property type="nucleotide sequence ID" value="NZ_CABMMC010000001.1"/>
</dbReference>
<accession>A0A848AZ42</accession>
<comment type="caution">
    <text evidence="3">The sequence shown here is derived from an EMBL/GenBank/DDBJ whole genome shotgun (WGS) entry which is preliminary data.</text>
</comment>
<reference evidence="3 4" key="1">
    <citation type="submission" date="2020-04" db="EMBL/GenBank/DDBJ databases">
        <authorList>
            <person name="Hitch T.C.A."/>
            <person name="Wylensek D."/>
            <person name="Clavel T."/>
        </authorList>
    </citation>
    <scope>NUCLEOTIDE SEQUENCE [LARGE SCALE GENOMIC DNA]</scope>
    <source>
        <strain evidence="3 4">COR2-253-APC-1A</strain>
    </source>
</reference>
<dbReference type="GO" id="GO:0006354">
    <property type="term" value="P:DNA-templated transcription elongation"/>
    <property type="evidence" value="ECO:0007669"/>
    <property type="project" value="InterPro"/>
</dbReference>